<organism evidence="2 3">
    <name type="scientific">Chryseolinea serpens</name>
    <dbReference type="NCBI Taxonomy" id="947013"/>
    <lineage>
        <taxon>Bacteria</taxon>
        <taxon>Pseudomonadati</taxon>
        <taxon>Bacteroidota</taxon>
        <taxon>Cytophagia</taxon>
        <taxon>Cytophagales</taxon>
        <taxon>Fulvivirgaceae</taxon>
        <taxon>Chryseolinea</taxon>
    </lineage>
</organism>
<reference evidence="2 3" key="1">
    <citation type="submission" date="2016-11" db="EMBL/GenBank/DDBJ databases">
        <authorList>
            <person name="Jaros S."/>
            <person name="Januszkiewicz K."/>
            <person name="Wedrychowicz H."/>
        </authorList>
    </citation>
    <scope>NUCLEOTIDE SEQUENCE [LARGE SCALE GENOMIC DNA]</scope>
    <source>
        <strain evidence="2 3">DSM 24574</strain>
    </source>
</reference>
<dbReference type="RefSeq" id="WP_073134322.1">
    <property type="nucleotide sequence ID" value="NZ_FQWQ01000001.1"/>
</dbReference>
<evidence type="ECO:0000256" key="1">
    <source>
        <dbReference type="SAM" id="MobiDB-lite"/>
    </source>
</evidence>
<gene>
    <name evidence="2" type="ORF">SAMN04488109_2636</name>
</gene>
<sequence>MYPDNFIPKSVEDFYANKKDPHPTPPIAFTMQVIATDVAPDHPDFKIKILLDFVPEFTTERNRDNPNFSGRGVRSILNFVSNKVLPKVLEFVYYDVGHGAMLKSYHNANAEKPDREPPGYEKVMEVYEKRREKKEKLSKAQKKSKNPDVDIDIPDPEGESLIEKHLETLMKKDTPYWSRESTVSRVTYTRLSAARMTVEQRTAVNGDKKLPK</sequence>
<feature type="region of interest" description="Disordered" evidence="1">
    <location>
        <begin position="132"/>
        <end position="156"/>
    </location>
</feature>
<dbReference type="STRING" id="947013.SAMN04488109_2636"/>
<proteinExistence type="predicted"/>
<keyword evidence="3" id="KW-1185">Reference proteome</keyword>
<protein>
    <submittedName>
        <fullName evidence="2">Uncharacterized protein</fullName>
    </submittedName>
</protein>
<dbReference type="EMBL" id="FQWQ01000001">
    <property type="protein sequence ID" value="SHG95849.1"/>
    <property type="molecule type" value="Genomic_DNA"/>
</dbReference>
<name>A0A1M5P368_9BACT</name>
<accession>A0A1M5P368</accession>
<dbReference type="AlphaFoldDB" id="A0A1M5P368"/>
<evidence type="ECO:0000313" key="3">
    <source>
        <dbReference type="Proteomes" id="UP000184212"/>
    </source>
</evidence>
<dbReference type="Proteomes" id="UP000184212">
    <property type="component" value="Unassembled WGS sequence"/>
</dbReference>
<evidence type="ECO:0000313" key="2">
    <source>
        <dbReference type="EMBL" id="SHG95849.1"/>
    </source>
</evidence>